<proteinExistence type="predicted"/>
<dbReference type="AlphaFoldDB" id="A0A0F9C9F0"/>
<dbReference type="CDD" id="cd01427">
    <property type="entry name" value="HAD_like"/>
    <property type="match status" value="1"/>
</dbReference>
<name>A0A0F9C9F0_9ZZZZ</name>
<reference evidence="1" key="1">
    <citation type="journal article" date="2015" name="Nature">
        <title>Complex archaea that bridge the gap between prokaryotes and eukaryotes.</title>
        <authorList>
            <person name="Spang A."/>
            <person name="Saw J.H."/>
            <person name="Jorgensen S.L."/>
            <person name="Zaremba-Niedzwiedzka K."/>
            <person name="Martijn J."/>
            <person name="Lind A.E."/>
            <person name="van Eijk R."/>
            <person name="Schleper C."/>
            <person name="Guy L."/>
            <person name="Ettema T.J."/>
        </authorList>
    </citation>
    <scope>NUCLEOTIDE SEQUENCE</scope>
</reference>
<dbReference type="SFLD" id="SFLDG01129">
    <property type="entry name" value="C1.5:_HAD__Beta-PGM__Phosphata"/>
    <property type="match status" value="1"/>
</dbReference>
<dbReference type="Pfam" id="PF13419">
    <property type="entry name" value="HAD_2"/>
    <property type="match status" value="1"/>
</dbReference>
<organism evidence="1">
    <name type="scientific">marine sediment metagenome</name>
    <dbReference type="NCBI Taxonomy" id="412755"/>
    <lineage>
        <taxon>unclassified sequences</taxon>
        <taxon>metagenomes</taxon>
        <taxon>ecological metagenomes</taxon>
    </lineage>
</organism>
<comment type="caution">
    <text evidence="1">The sequence shown here is derived from an EMBL/GenBank/DDBJ whole genome shotgun (WGS) entry which is preliminary data.</text>
</comment>
<gene>
    <name evidence="1" type="ORF">LCGC14_2430360</name>
</gene>
<evidence type="ECO:0000313" key="1">
    <source>
        <dbReference type="EMBL" id="KKL22942.1"/>
    </source>
</evidence>
<dbReference type="InterPro" id="IPR036412">
    <property type="entry name" value="HAD-like_sf"/>
</dbReference>
<protein>
    <recommendedName>
        <fullName evidence="2">HAD family hydrolase</fullName>
    </recommendedName>
</protein>
<dbReference type="InterPro" id="IPR006439">
    <property type="entry name" value="HAD-SF_hydro_IA"/>
</dbReference>
<sequence length="195" mass="22289">MIKGVLFDLDGTLVHLPTDYKIIQEKLKNIFQTGEQFSPLIPSIIAKANGDKSKISKAFEMICDQEMIAIQNLESIQGINDIMGFLKTKNYLLCLVTMQCRKAAMEILNKLDITDFFSNILTRDESYDRFEQIQRTLEKIKLNPEQILVIGDTIYDMECAKKAGCQYILLSDKNESDNDLKIIKNLADIKEVVNK</sequence>
<dbReference type="InterPro" id="IPR041492">
    <property type="entry name" value="HAD_2"/>
</dbReference>
<evidence type="ECO:0008006" key="2">
    <source>
        <dbReference type="Google" id="ProtNLM"/>
    </source>
</evidence>
<dbReference type="NCBIfam" id="TIGR01549">
    <property type="entry name" value="HAD-SF-IA-v1"/>
    <property type="match status" value="1"/>
</dbReference>
<accession>A0A0F9C9F0</accession>
<dbReference type="Gene3D" id="3.40.50.1000">
    <property type="entry name" value="HAD superfamily/HAD-like"/>
    <property type="match status" value="1"/>
</dbReference>
<dbReference type="EMBL" id="LAZR01037156">
    <property type="protein sequence ID" value="KKL22942.1"/>
    <property type="molecule type" value="Genomic_DNA"/>
</dbReference>
<dbReference type="InterPro" id="IPR023214">
    <property type="entry name" value="HAD_sf"/>
</dbReference>
<dbReference type="PANTHER" id="PTHR43885:SF1">
    <property type="entry name" value="SUPERFAMILY HYDROLASE, PUTATIVE (AFU_ORTHOLOGUE AFUA_4G13290)-RELATED"/>
    <property type="match status" value="1"/>
</dbReference>
<dbReference type="SUPFAM" id="SSF56784">
    <property type="entry name" value="HAD-like"/>
    <property type="match status" value="1"/>
</dbReference>
<dbReference type="PANTHER" id="PTHR43885">
    <property type="entry name" value="HALOACID DEHALOGENASE-LIKE HYDROLASE"/>
    <property type="match status" value="1"/>
</dbReference>
<dbReference type="SFLD" id="SFLDS00003">
    <property type="entry name" value="Haloacid_Dehalogenase"/>
    <property type="match status" value="1"/>
</dbReference>
<dbReference type="InterPro" id="IPR023198">
    <property type="entry name" value="PGP-like_dom2"/>
</dbReference>
<dbReference type="Gene3D" id="1.10.150.240">
    <property type="entry name" value="Putative phosphatase, domain 2"/>
    <property type="match status" value="1"/>
</dbReference>